<accession>A0A7W3PPQ0</accession>
<feature type="domain" description="Glutamine amidotransferase" evidence="1">
    <location>
        <begin position="21"/>
        <end position="186"/>
    </location>
</feature>
<reference evidence="2 3" key="1">
    <citation type="submission" date="2020-07" db="EMBL/GenBank/DDBJ databases">
        <title>Sequencing the genomes of 1000 actinobacteria strains.</title>
        <authorList>
            <person name="Klenk H.-P."/>
        </authorList>
    </citation>
    <scope>NUCLEOTIDE SEQUENCE [LARGE SCALE GENOMIC DNA]</scope>
    <source>
        <strain evidence="2 3">DSM 23737</strain>
    </source>
</reference>
<dbReference type="Pfam" id="PF00117">
    <property type="entry name" value="GATase"/>
    <property type="match status" value="1"/>
</dbReference>
<dbReference type="GO" id="GO:0005829">
    <property type="term" value="C:cytosol"/>
    <property type="evidence" value="ECO:0007669"/>
    <property type="project" value="TreeGrafter"/>
</dbReference>
<dbReference type="InterPro" id="IPR029062">
    <property type="entry name" value="Class_I_gatase-like"/>
</dbReference>
<keyword evidence="3" id="KW-1185">Reference proteome</keyword>
<dbReference type="SUPFAM" id="SSF52317">
    <property type="entry name" value="Class I glutamine amidotransferase-like"/>
    <property type="match status" value="1"/>
</dbReference>
<dbReference type="PANTHER" id="PTHR42695">
    <property type="entry name" value="GLUTAMINE AMIDOTRANSFERASE YLR126C-RELATED"/>
    <property type="match status" value="1"/>
</dbReference>
<sequence length="236" mass="25539">MSNVLKTALVIQHDPSIHLGNLEPVLRERGYDIQILDARTTDFETLTLAPDLLVVLGNDGGVYERDALPYIVAEEAWLASRLAAQQPTLGVCFGAQIMASALGERVYKGDTTQIGFRDVVPTLAGSSSPVRHFAGVPVMEWHGDTFDLPAGATLLAGSSDYANEAFALGSWGLAVQFHPETTEEMHEEWLSIGRESVVNLGMDPDALVAERDTHSTAMGVASQSMLNEFLDGIEKR</sequence>
<dbReference type="AlphaFoldDB" id="A0A7W3PPQ0"/>
<organism evidence="2 3">
    <name type="scientific">Alpinimonas psychrophila</name>
    <dbReference type="NCBI Taxonomy" id="748908"/>
    <lineage>
        <taxon>Bacteria</taxon>
        <taxon>Bacillati</taxon>
        <taxon>Actinomycetota</taxon>
        <taxon>Actinomycetes</taxon>
        <taxon>Micrococcales</taxon>
        <taxon>Microbacteriaceae</taxon>
        <taxon>Alpinimonas</taxon>
    </lineage>
</organism>
<dbReference type="InterPro" id="IPR044992">
    <property type="entry name" value="ChyE-like"/>
</dbReference>
<dbReference type="Gene3D" id="3.40.50.880">
    <property type="match status" value="1"/>
</dbReference>
<gene>
    <name evidence="2" type="ORF">FB555_001640</name>
</gene>
<dbReference type="CDD" id="cd01741">
    <property type="entry name" value="GATase1_1"/>
    <property type="match status" value="1"/>
</dbReference>
<comment type="caution">
    <text evidence="2">The sequence shown here is derived from an EMBL/GenBank/DDBJ whole genome shotgun (WGS) entry which is preliminary data.</text>
</comment>
<dbReference type="PANTHER" id="PTHR42695:SF5">
    <property type="entry name" value="GLUTAMINE AMIDOTRANSFERASE YLR126C-RELATED"/>
    <property type="match status" value="1"/>
</dbReference>
<dbReference type="RefSeq" id="WP_182484960.1">
    <property type="nucleotide sequence ID" value="NZ_JACGWU010000005.1"/>
</dbReference>
<dbReference type="GO" id="GO:0003922">
    <property type="term" value="F:GMP synthase (glutamine-hydrolyzing) activity"/>
    <property type="evidence" value="ECO:0007669"/>
    <property type="project" value="UniProtKB-EC"/>
</dbReference>
<dbReference type="PROSITE" id="PS51273">
    <property type="entry name" value="GATASE_TYPE_1"/>
    <property type="match status" value="1"/>
</dbReference>
<dbReference type="EMBL" id="JACGWU010000005">
    <property type="protein sequence ID" value="MBA8829531.1"/>
    <property type="molecule type" value="Genomic_DNA"/>
</dbReference>
<protein>
    <submittedName>
        <fullName evidence="2">GMP synthase (Glutamine-hydrolyzing)</fullName>
        <ecNumber evidence="2">6.3.5.2</ecNumber>
    </submittedName>
</protein>
<proteinExistence type="predicted"/>
<evidence type="ECO:0000259" key="1">
    <source>
        <dbReference type="Pfam" id="PF00117"/>
    </source>
</evidence>
<dbReference type="Proteomes" id="UP000524237">
    <property type="component" value="Unassembled WGS sequence"/>
</dbReference>
<evidence type="ECO:0000313" key="3">
    <source>
        <dbReference type="Proteomes" id="UP000524237"/>
    </source>
</evidence>
<name>A0A7W3PPQ0_9MICO</name>
<keyword evidence="2" id="KW-0436">Ligase</keyword>
<dbReference type="InterPro" id="IPR017926">
    <property type="entry name" value="GATASE"/>
</dbReference>
<dbReference type="EC" id="6.3.5.2" evidence="2"/>
<evidence type="ECO:0000313" key="2">
    <source>
        <dbReference type="EMBL" id="MBA8829531.1"/>
    </source>
</evidence>